<gene>
    <name evidence="1" type="ORF">A0H81_03645</name>
</gene>
<protein>
    <submittedName>
        <fullName evidence="1">Uncharacterized protein</fullName>
    </submittedName>
</protein>
<evidence type="ECO:0000313" key="1">
    <source>
        <dbReference type="EMBL" id="OBZ76386.1"/>
    </source>
</evidence>
<keyword evidence="2" id="KW-1185">Reference proteome</keyword>
<dbReference type="AlphaFoldDB" id="A0A1C7MJ45"/>
<name>A0A1C7MJ45_GRIFR</name>
<dbReference type="OMA" id="CTHSRDI"/>
<comment type="caution">
    <text evidence="1">The sequence shown here is derived from an EMBL/GenBank/DDBJ whole genome shotgun (WGS) entry which is preliminary data.</text>
</comment>
<organism evidence="1 2">
    <name type="scientific">Grifola frondosa</name>
    <name type="common">Maitake</name>
    <name type="synonym">Polyporus frondosus</name>
    <dbReference type="NCBI Taxonomy" id="5627"/>
    <lineage>
        <taxon>Eukaryota</taxon>
        <taxon>Fungi</taxon>
        <taxon>Dikarya</taxon>
        <taxon>Basidiomycota</taxon>
        <taxon>Agaricomycotina</taxon>
        <taxon>Agaricomycetes</taxon>
        <taxon>Polyporales</taxon>
        <taxon>Grifolaceae</taxon>
        <taxon>Grifola</taxon>
    </lineage>
</organism>
<dbReference type="EMBL" id="LUGG01000003">
    <property type="protein sequence ID" value="OBZ76386.1"/>
    <property type="molecule type" value="Genomic_DNA"/>
</dbReference>
<dbReference type="STRING" id="5627.A0A1C7MJ45"/>
<reference evidence="1 2" key="1">
    <citation type="submission" date="2016-03" db="EMBL/GenBank/DDBJ databases">
        <title>Whole genome sequencing of Grifola frondosa 9006-11.</title>
        <authorList>
            <person name="Min B."/>
            <person name="Park H."/>
            <person name="Kim J.-G."/>
            <person name="Cho H."/>
            <person name="Oh Y.-L."/>
            <person name="Kong W.-S."/>
            <person name="Choi I.-G."/>
        </authorList>
    </citation>
    <scope>NUCLEOTIDE SEQUENCE [LARGE SCALE GENOMIC DNA]</scope>
    <source>
        <strain evidence="1 2">9006-11</strain>
    </source>
</reference>
<dbReference type="OrthoDB" id="3191896at2759"/>
<evidence type="ECO:0000313" key="2">
    <source>
        <dbReference type="Proteomes" id="UP000092993"/>
    </source>
</evidence>
<accession>A0A1C7MJ45</accession>
<proteinExistence type="predicted"/>
<sequence>MVTYDPDMMTRSARIEQIFQKVEEQSEQRARVEEVEQQSTPTDFTPFASNAAPKSSPYIAPALAAVQDTDTSVCVQATDLSLPADPLDEELVTQMKMIVQRPLLGRAVRRMLARRLSLSRSCTHSRDILGASVAINIVIKVSVEEATVQVDMKQGDNGEVAHSEYPAVGEAEVVGLRATVCVGNVLHMEEGRDGEEREKRTSVGAEWVEKARELGMRLKLRSTGRTEL</sequence>
<dbReference type="Proteomes" id="UP000092993">
    <property type="component" value="Unassembled WGS sequence"/>
</dbReference>